<evidence type="ECO:0000256" key="5">
    <source>
        <dbReference type="ARBA" id="ARBA00023136"/>
    </source>
</evidence>
<dbReference type="GO" id="GO:0005886">
    <property type="term" value="C:plasma membrane"/>
    <property type="evidence" value="ECO:0007669"/>
    <property type="project" value="UniProtKB-SubCell"/>
</dbReference>
<reference evidence="9" key="1">
    <citation type="journal article" date="2004" name="Nature">
        <title>Genome duplication in the teleost fish Tetraodon nigroviridis reveals the early vertebrate proto-karyotype.</title>
        <authorList>
            <person name="Jaillon O."/>
            <person name="Aury J.-M."/>
            <person name="Brunet F."/>
            <person name="Petit J.-L."/>
            <person name="Stange-Thomann N."/>
            <person name="Mauceli E."/>
            <person name="Bouneau L."/>
            <person name="Fischer C."/>
            <person name="Ozouf-Costaz C."/>
            <person name="Bernot A."/>
            <person name="Nicaud S."/>
            <person name="Jaffe D."/>
            <person name="Fisher S."/>
            <person name="Lutfalla G."/>
            <person name="Dossat C."/>
            <person name="Segurens B."/>
            <person name="Dasilva C."/>
            <person name="Salanoubat M."/>
            <person name="Levy M."/>
            <person name="Boudet N."/>
            <person name="Castellano S."/>
            <person name="Anthouard V."/>
            <person name="Jubin C."/>
            <person name="Castelli V."/>
            <person name="Katinka M."/>
            <person name="Vacherie B."/>
            <person name="Biemont C."/>
            <person name="Skalli Z."/>
            <person name="Cattolico L."/>
            <person name="Poulain J."/>
            <person name="De Berardinis V."/>
            <person name="Cruaud C."/>
            <person name="Duprat S."/>
            <person name="Brottier P."/>
            <person name="Coutanceau J.-P."/>
            <person name="Gouzy J."/>
            <person name="Parra G."/>
            <person name="Lardier G."/>
            <person name="Chapple C."/>
            <person name="McKernan K.J."/>
            <person name="McEwan P."/>
            <person name="Bosak S."/>
            <person name="Kellis M."/>
            <person name="Volff J.-N."/>
            <person name="Guigo R."/>
            <person name="Zody M.C."/>
            <person name="Mesirov J."/>
            <person name="Lindblad-Toh K."/>
            <person name="Birren B."/>
            <person name="Nusbaum C."/>
            <person name="Kahn D."/>
            <person name="Robinson-Rechavi M."/>
            <person name="Laudet V."/>
            <person name="Schachter V."/>
            <person name="Quetier F."/>
            <person name="Saurin W."/>
            <person name="Scarpelli C."/>
            <person name="Wincker P."/>
            <person name="Lander E.S."/>
            <person name="Weissenbach J."/>
            <person name="Roest Crollius H."/>
        </authorList>
    </citation>
    <scope>NUCLEOTIDE SEQUENCE [LARGE SCALE GENOMIC DNA]</scope>
</reference>
<comment type="similarity">
    <text evidence="6">Belongs to the Vang family.</text>
</comment>
<comment type="caution">
    <text evidence="9">The sequence shown here is derived from an EMBL/GenBank/DDBJ whole genome shotgun (WGS) entry which is preliminary data.</text>
</comment>
<feature type="transmembrane region" description="Helical" evidence="8">
    <location>
        <begin position="169"/>
        <end position="190"/>
    </location>
</feature>
<protein>
    <submittedName>
        <fullName evidence="9">(spotted green pufferfish) hypothetical protein</fullName>
    </submittedName>
</protein>
<feature type="compositionally biased region" description="Polar residues" evidence="7">
    <location>
        <begin position="39"/>
        <end position="62"/>
    </location>
</feature>
<keyword evidence="4 8" id="KW-1133">Transmembrane helix</keyword>
<gene>
    <name evidence="9" type="ORF">GSTENG00019582001</name>
</gene>
<evidence type="ECO:0000256" key="1">
    <source>
        <dbReference type="ARBA" id="ARBA00004651"/>
    </source>
</evidence>
<feature type="transmembrane region" description="Helical" evidence="8">
    <location>
        <begin position="138"/>
        <end position="157"/>
    </location>
</feature>
<dbReference type="Pfam" id="PF06638">
    <property type="entry name" value="Strabismus"/>
    <property type="match status" value="1"/>
</dbReference>
<evidence type="ECO:0000256" key="7">
    <source>
        <dbReference type="SAM" id="MobiDB-lite"/>
    </source>
</evidence>
<dbReference type="KEGG" id="tng:GSTEN00019582G001"/>
<feature type="transmembrane region" description="Helical" evidence="8">
    <location>
        <begin position="205"/>
        <end position="227"/>
    </location>
</feature>
<proteinExistence type="inferred from homology"/>
<keyword evidence="3 8" id="KW-0812">Transmembrane</keyword>
<evidence type="ECO:0000256" key="2">
    <source>
        <dbReference type="ARBA" id="ARBA00022475"/>
    </source>
</evidence>
<evidence type="ECO:0000256" key="8">
    <source>
        <dbReference type="SAM" id="Phobius"/>
    </source>
</evidence>
<feature type="transmembrane region" description="Helical" evidence="8">
    <location>
        <begin position="96"/>
        <end position="118"/>
    </location>
</feature>
<sequence length="325" mass="36163">MQPPTVFELGDEVLQVLEVCQPTEEIKEVIVTTGEANPKSPTVASSGPSTRSNQDDNWGETTTAITGTSEHSLSQEDIVRITKDLEDSVGLDCRRYFALTLAVILGLLVFLTPLAFLVLPHLLWPEKLQSCGMACEGLFISVAFKLLILLLAVWALFFRPTRASLPRVLIFRALLAVLVLLFVVSYWLFYGVRILDTQDENYQGIVQYAVSLVDALLFIHYLAVVLLELRQLQPCFSVSVTRSTDGETRHYNLGQLSIQRAALAILERYYCDFPVHNPALLSASKSRAAKHLAGLKVYNVDGEFPAAPAEGEWDDLYKNPTLHPI</sequence>
<evidence type="ECO:0000256" key="4">
    <source>
        <dbReference type="ARBA" id="ARBA00022989"/>
    </source>
</evidence>
<feature type="region of interest" description="Disordered" evidence="7">
    <location>
        <begin position="33"/>
        <end position="62"/>
    </location>
</feature>
<evidence type="ECO:0000313" key="9">
    <source>
        <dbReference type="EMBL" id="CAG00975.1"/>
    </source>
</evidence>
<dbReference type="InterPro" id="IPR009539">
    <property type="entry name" value="VANGL"/>
</dbReference>
<evidence type="ECO:0000256" key="3">
    <source>
        <dbReference type="ARBA" id="ARBA00022692"/>
    </source>
</evidence>
<dbReference type="PANTHER" id="PTHR20886">
    <property type="entry name" value="VANG-LIKE PROTEIN"/>
    <property type="match status" value="1"/>
</dbReference>
<reference evidence="9" key="2">
    <citation type="submission" date="2004-02" db="EMBL/GenBank/DDBJ databases">
        <authorList>
            <consortium name="Genoscope"/>
            <consortium name="Whitehead Institute Centre for Genome Research"/>
        </authorList>
    </citation>
    <scope>NUCLEOTIDE SEQUENCE</scope>
</reference>
<comment type="subcellular location">
    <subcellularLocation>
        <location evidence="1">Cell membrane</location>
        <topology evidence="1">Multi-pass membrane protein</topology>
    </subcellularLocation>
</comment>
<dbReference type="OrthoDB" id="8887313at2759"/>
<keyword evidence="2" id="KW-1003">Cell membrane</keyword>
<organism evidence="9">
    <name type="scientific">Tetraodon nigroviridis</name>
    <name type="common">Spotted green pufferfish</name>
    <name type="synonym">Chelonodon nigroviridis</name>
    <dbReference type="NCBI Taxonomy" id="99883"/>
    <lineage>
        <taxon>Eukaryota</taxon>
        <taxon>Metazoa</taxon>
        <taxon>Chordata</taxon>
        <taxon>Craniata</taxon>
        <taxon>Vertebrata</taxon>
        <taxon>Euteleostomi</taxon>
        <taxon>Actinopterygii</taxon>
        <taxon>Neopterygii</taxon>
        <taxon>Teleostei</taxon>
        <taxon>Neoteleostei</taxon>
        <taxon>Acanthomorphata</taxon>
        <taxon>Eupercaria</taxon>
        <taxon>Tetraodontiformes</taxon>
        <taxon>Tetradontoidea</taxon>
        <taxon>Tetraodontidae</taxon>
        <taxon>Tetraodon</taxon>
    </lineage>
</organism>
<evidence type="ECO:0000256" key="6">
    <source>
        <dbReference type="ARBA" id="ARBA00025718"/>
    </source>
</evidence>
<dbReference type="EMBL" id="CAAE01014622">
    <property type="protein sequence ID" value="CAG00975.1"/>
    <property type="molecule type" value="Genomic_DNA"/>
</dbReference>
<name>Q4SEF7_TETNG</name>
<dbReference type="AlphaFoldDB" id="Q4SEF7"/>
<keyword evidence="5 8" id="KW-0472">Membrane</keyword>
<accession>Q4SEF7</accession>